<dbReference type="GO" id="GO:0010628">
    <property type="term" value="P:positive regulation of gene expression"/>
    <property type="evidence" value="ECO:0007669"/>
    <property type="project" value="TreeGrafter"/>
</dbReference>
<dbReference type="PANTHER" id="PTHR30427:SF1">
    <property type="entry name" value="TRANSCRIPTIONAL ACTIVATOR PROTEIN LYSR"/>
    <property type="match status" value="1"/>
</dbReference>
<keyword evidence="7" id="KW-1185">Reference proteome</keyword>
<keyword evidence="3" id="KW-0238">DNA-binding</keyword>
<evidence type="ECO:0000256" key="3">
    <source>
        <dbReference type="ARBA" id="ARBA00023125"/>
    </source>
</evidence>
<dbReference type="InterPro" id="IPR036390">
    <property type="entry name" value="WH_DNA-bd_sf"/>
</dbReference>
<dbReference type="GO" id="GO:0043565">
    <property type="term" value="F:sequence-specific DNA binding"/>
    <property type="evidence" value="ECO:0007669"/>
    <property type="project" value="TreeGrafter"/>
</dbReference>
<feature type="domain" description="HTH lysR-type" evidence="5">
    <location>
        <begin position="25"/>
        <end position="82"/>
    </location>
</feature>
<keyword evidence="2" id="KW-0805">Transcription regulation</keyword>
<evidence type="ECO:0000256" key="2">
    <source>
        <dbReference type="ARBA" id="ARBA00023015"/>
    </source>
</evidence>
<name>A0A2N7VNE3_9BURK</name>
<dbReference type="Pfam" id="PF03466">
    <property type="entry name" value="LysR_substrate"/>
    <property type="match status" value="1"/>
</dbReference>
<dbReference type="GO" id="GO:0003700">
    <property type="term" value="F:DNA-binding transcription factor activity"/>
    <property type="evidence" value="ECO:0007669"/>
    <property type="project" value="InterPro"/>
</dbReference>
<comment type="similarity">
    <text evidence="1">Belongs to the LysR transcriptional regulatory family.</text>
</comment>
<comment type="caution">
    <text evidence="6">The sequence shown here is derived from an EMBL/GenBank/DDBJ whole genome shotgun (WGS) entry which is preliminary data.</text>
</comment>
<dbReference type="GO" id="GO:0009089">
    <property type="term" value="P:lysine biosynthetic process via diaminopimelate"/>
    <property type="evidence" value="ECO:0007669"/>
    <property type="project" value="TreeGrafter"/>
</dbReference>
<accession>A0A2N7VNE3</accession>
<dbReference type="InterPro" id="IPR036388">
    <property type="entry name" value="WH-like_DNA-bd_sf"/>
</dbReference>
<dbReference type="InterPro" id="IPR000847">
    <property type="entry name" value="LysR_HTH_N"/>
</dbReference>
<protein>
    <submittedName>
        <fullName evidence="6">LysR family transcriptional regulator</fullName>
    </submittedName>
</protein>
<evidence type="ECO:0000256" key="4">
    <source>
        <dbReference type="ARBA" id="ARBA00023163"/>
    </source>
</evidence>
<sequence>MRRCACVAGKILPTHFLVEKTLSPMRLRHIEVLRAIMITGSISGAGDLLHVSQPVVSRTLQHAEQQAGFKFFERVRGRLVPTNELQSIYPEVEQVFAAIEKLRFTSASVRRGGAPLRLAVTPSLANSVLPRAIERMLVTHADAAFELATLHTNEVVAALRAGAVDLGICLSPPAVPGIEAHVLSTGQMVLATPIGWPRLLRQSAPLSELGYLADRPFIRLHDGTPLGSLIGQRLQHASLGLQANIVVQTYSIARALVTQGIGYALLDTFTAVAGGPGELHAYLLSPELQFEVKLLGTSKTLDGPFAESLRSCVASAAGELRDALGAIVSEHRVNLA</sequence>
<dbReference type="RefSeq" id="WP_102612088.1">
    <property type="nucleotide sequence ID" value="NZ_CADIKD010000017.1"/>
</dbReference>
<dbReference type="Proteomes" id="UP000235347">
    <property type="component" value="Unassembled WGS sequence"/>
</dbReference>
<dbReference type="EMBL" id="PNYB01000024">
    <property type="protein sequence ID" value="PMS18684.1"/>
    <property type="molecule type" value="Genomic_DNA"/>
</dbReference>
<reference evidence="6 7" key="1">
    <citation type="submission" date="2018-01" db="EMBL/GenBank/DDBJ databases">
        <title>Whole genome analyses suggest that Burkholderia sensu lato contains two further novel genera in the rhizoxinica-symbiotica group Mycetohabitans gen. nov., and Trinickia gen. nov.: implications for the evolution of diazotrophy and nodulation in the Burkholderiaceae.</title>
        <authorList>
            <person name="Estrada-de los Santos P."/>
            <person name="Palmer M."/>
            <person name="Chavez-Ramirez B."/>
            <person name="Beukes C."/>
            <person name="Steenkamp E.T."/>
            <person name="Hirsch A.M."/>
            <person name="Manyaka P."/>
            <person name="Maluk M."/>
            <person name="Lafos M."/>
            <person name="Crook M."/>
            <person name="Gross E."/>
            <person name="Simon M.F."/>
            <person name="Bueno dos Reis Junior F."/>
            <person name="Poole P.S."/>
            <person name="Venter S.N."/>
            <person name="James E.K."/>
        </authorList>
    </citation>
    <scope>NUCLEOTIDE SEQUENCE [LARGE SCALE GENOMIC DNA]</scope>
    <source>
        <strain evidence="6 7">GP25-8</strain>
    </source>
</reference>
<evidence type="ECO:0000313" key="6">
    <source>
        <dbReference type="EMBL" id="PMS18684.1"/>
    </source>
</evidence>
<proteinExistence type="inferred from homology"/>
<dbReference type="InterPro" id="IPR005119">
    <property type="entry name" value="LysR_subst-bd"/>
</dbReference>
<gene>
    <name evidence="6" type="ORF">C0Z19_22705</name>
</gene>
<dbReference type="Gene3D" id="1.10.10.10">
    <property type="entry name" value="Winged helix-like DNA-binding domain superfamily/Winged helix DNA-binding domain"/>
    <property type="match status" value="1"/>
</dbReference>
<dbReference type="Gene3D" id="3.40.190.290">
    <property type="match status" value="1"/>
</dbReference>
<dbReference type="PANTHER" id="PTHR30427">
    <property type="entry name" value="TRANSCRIPTIONAL ACTIVATOR PROTEIN LYSR"/>
    <property type="match status" value="1"/>
</dbReference>
<dbReference type="SUPFAM" id="SSF53850">
    <property type="entry name" value="Periplasmic binding protein-like II"/>
    <property type="match status" value="1"/>
</dbReference>
<dbReference type="AlphaFoldDB" id="A0A2N7VNE3"/>
<organism evidence="6 7">
    <name type="scientific">Trinickia soli</name>
    <dbReference type="NCBI Taxonomy" id="380675"/>
    <lineage>
        <taxon>Bacteria</taxon>
        <taxon>Pseudomonadati</taxon>
        <taxon>Pseudomonadota</taxon>
        <taxon>Betaproteobacteria</taxon>
        <taxon>Burkholderiales</taxon>
        <taxon>Burkholderiaceae</taxon>
        <taxon>Trinickia</taxon>
    </lineage>
</organism>
<evidence type="ECO:0000256" key="1">
    <source>
        <dbReference type="ARBA" id="ARBA00009437"/>
    </source>
</evidence>
<keyword evidence="4" id="KW-0804">Transcription</keyword>
<evidence type="ECO:0000259" key="5">
    <source>
        <dbReference type="PROSITE" id="PS50931"/>
    </source>
</evidence>
<dbReference type="SUPFAM" id="SSF46785">
    <property type="entry name" value="Winged helix' DNA-binding domain"/>
    <property type="match status" value="1"/>
</dbReference>
<dbReference type="Pfam" id="PF00126">
    <property type="entry name" value="HTH_1"/>
    <property type="match status" value="1"/>
</dbReference>
<dbReference type="PROSITE" id="PS50931">
    <property type="entry name" value="HTH_LYSR"/>
    <property type="match status" value="1"/>
</dbReference>
<evidence type="ECO:0000313" key="7">
    <source>
        <dbReference type="Proteomes" id="UP000235347"/>
    </source>
</evidence>